<dbReference type="InterPro" id="IPR003293">
    <property type="entry name" value="Nudix_hydrolase6-like"/>
</dbReference>
<dbReference type="Gramene" id="HORVU.MOREX.r3.6HG0593930.1">
    <property type="protein sequence ID" value="HORVU.MOREX.r3.6HG0593930.1.CDS1"/>
    <property type="gene ID" value="HORVU.MOREX.r3.6HG0593930"/>
</dbReference>
<dbReference type="PANTHER" id="PTHR13994">
    <property type="entry name" value="NUDIX HYDROLASE RELATED"/>
    <property type="match status" value="1"/>
</dbReference>
<reference evidence="1" key="2">
    <citation type="submission" date="2020-10" db="EMBL/GenBank/DDBJ databases">
        <authorList>
            <person name="Scholz U."/>
            <person name="Mascher M."/>
            <person name="Fiebig A."/>
        </authorList>
    </citation>
    <scope>NUCLEOTIDE SEQUENCE [LARGE SCALE GENOMIC DNA]</scope>
    <source>
        <strain evidence="1">cv. Morex</strain>
    </source>
</reference>
<name>A0A8I6Y2I6_HORVV</name>
<organism evidence="1 2">
    <name type="scientific">Hordeum vulgare subsp. vulgare</name>
    <name type="common">Domesticated barley</name>
    <dbReference type="NCBI Taxonomy" id="112509"/>
    <lineage>
        <taxon>Eukaryota</taxon>
        <taxon>Viridiplantae</taxon>
        <taxon>Streptophyta</taxon>
        <taxon>Embryophyta</taxon>
        <taxon>Tracheophyta</taxon>
        <taxon>Spermatophyta</taxon>
        <taxon>Magnoliopsida</taxon>
        <taxon>Liliopsida</taxon>
        <taxon>Poales</taxon>
        <taxon>Poaceae</taxon>
        <taxon>BOP clade</taxon>
        <taxon>Pooideae</taxon>
        <taxon>Triticodae</taxon>
        <taxon>Triticeae</taxon>
        <taxon>Hordeinae</taxon>
        <taxon>Hordeum</taxon>
    </lineage>
</organism>
<dbReference type="EnsemblPlants" id="HORVU.MOREX.r3.6HG0593930.1">
    <property type="protein sequence ID" value="HORVU.MOREX.r3.6HG0593930.1.CDS1"/>
    <property type="gene ID" value="HORVU.MOREX.r3.6HG0593930"/>
</dbReference>
<evidence type="ECO:0000313" key="2">
    <source>
        <dbReference type="Proteomes" id="UP000011116"/>
    </source>
</evidence>
<evidence type="ECO:0000313" key="1">
    <source>
        <dbReference type="EnsemblPlants" id="HORVU.MOREX.r3.6HG0593930.1.CDS1"/>
    </source>
</evidence>
<dbReference type="Proteomes" id="UP000011116">
    <property type="component" value="Chromosome 6H"/>
</dbReference>
<dbReference type="AlphaFoldDB" id="A0A8I6Y2I6"/>
<reference evidence="2" key="1">
    <citation type="journal article" date="2012" name="Nature">
        <title>A physical, genetic and functional sequence assembly of the barley genome.</title>
        <authorList>
            <consortium name="The International Barley Genome Sequencing Consortium"/>
            <person name="Mayer K.F."/>
            <person name="Waugh R."/>
            <person name="Brown J.W."/>
            <person name="Schulman A."/>
            <person name="Langridge P."/>
            <person name="Platzer M."/>
            <person name="Fincher G.B."/>
            <person name="Muehlbauer G.J."/>
            <person name="Sato K."/>
            <person name="Close T.J."/>
            <person name="Wise R.P."/>
            <person name="Stein N."/>
        </authorList>
    </citation>
    <scope>NUCLEOTIDE SEQUENCE [LARGE SCALE GENOMIC DNA]</scope>
    <source>
        <strain evidence="2">cv. Morex</strain>
    </source>
</reference>
<sequence>MPVEEFAAQPFVQKYELVKYILEVGLAKVDKEYAGFSPISIKSAFSEKQSLFNMNRRDLEKASGSISTQKDS</sequence>
<accession>A0A8I6Y2I6</accession>
<reference evidence="1" key="3">
    <citation type="submission" date="2022-01" db="UniProtKB">
        <authorList>
            <consortium name="EnsemblPlants"/>
        </authorList>
    </citation>
    <scope>IDENTIFICATION</scope>
    <source>
        <strain evidence="1">subsp. vulgare</strain>
    </source>
</reference>
<keyword evidence="2" id="KW-1185">Reference proteome</keyword>
<protein>
    <submittedName>
        <fullName evidence="1">Uncharacterized protein</fullName>
    </submittedName>
</protein>
<dbReference type="PANTHER" id="PTHR13994:SF29">
    <property type="entry name" value="NUDIX HYDROLASE 2"/>
    <property type="match status" value="1"/>
</dbReference>
<dbReference type="SMR" id="A0A8I6Y2I6"/>
<proteinExistence type="predicted"/>